<dbReference type="GO" id="GO:0003729">
    <property type="term" value="F:mRNA binding"/>
    <property type="evidence" value="ECO:0007669"/>
    <property type="project" value="EnsemblPlants"/>
</dbReference>
<dbReference type="GO" id="GO:0009409">
    <property type="term" value="P:response to cold"/>
    <property type="evidence" value="ECO:0007669"/>
    <property type="project" value="EnsemblPlants"/>
</dbReference>
<dbReference type="KEGG" id="aly:9319364"/>
<dbReference type="PROSITE" id="PS51687">
    <property type="entry name" value="SAM_MT_RNA_M5U"/>
    <property type="match status" value="1"/>
</dbReference>
<evidence type="ECO:0000313" key="8">
    <source>
        <dbReference type="Proteomes" id="UP000008694"/>
    </source>
</evidence>
<dbReference type="GO" id="GO:0001510">
    <property type="term" value="P:RNA methylation"/>
    <property type="evidence" value="ECO:0007669"/>
    <property type="project" value="UniProtKB-ARBA"/>
</dbReference>
<comment type="similarity">
    <text evidence="4">Belongs to the class I-like SAM-binding methyltransferase superfamily. RNA M5U methyltransferase family.</text>
</comment>
<evidence type="ECO:0000259" key="6">
    <source>
        <dbReference type="PROSITE" id="PS50926"/>
    </source>
</evidence>
<dbReference type="FunFam" id="2.40.50.140:FF:000231">
    <property type="entry name" value="RNA methyltransferase family protein"/>
    <property type="match status" value="1"/>
</dbReference>
<dbReference type="SUPFAM" id="SSF53335">
    <property type="entry name" value="S-adenosyl-L-methionine-dependent methyltransferases"/>
    <property type="match status" value="1"/>
</dbReference>
<feature type="binding site" evidence="4">
    <location>
        <position position="474"/>
    </location>
    <ligand>
        <name>S-adenosyl-L-methionine</name>
        <dbReference type="ChEBI" id="CHEBI:59789"/>
    </ligand>
</feature>
<dbReference type="HOGENOM" id="CLU_014689_7_2_1"/>
<evidence type="ECO:0000256" key="3">
    <source>
        <dbReference type="ARBA" id="ARBA00022691"/>
    </source>
</evidence>
<evidence type="ECO:0000256" key="1">
    <source>
        <dbReference type="ARBA" id="ARBA00022603"/>
    </source>
</evidence>
<dbReference type="AlphaFoldDB" id="D7L0R3"/>
<accession>D7L0R3</accession>
<gene>
    <name evidence="7" type="ORF">ARALYDRAFT_898574</name>
</gene>
<dbReference type="Proteomes" id="UP000008694">
    <property type="component" value="Unassembled WGS sequence"/>
</dbReference>
<dbReference type="InterPro" id="IPR030391">
    <property type="entry name" value="MeTrfase_TrmA_CS"/>
</dbReference>
<dbReference type="NCBIfam" id="TIGR00479">
    <property type="entry name" value="rumA"/>
    <property type="match status" value="1"/>
</dbReference>
<organism evidence="8">
    <name type="scientific">Arabidopsis lyrata subsp. lyrata</name>
    <name type="common">Lyre-leaved rock-cress</name>
    <dbReference type="NCBI Taxonomy" id="81972"/>
    <lineage>
        <taxon>Eukaryota</taxon>
        <taxon>Viridiplantae</taxon>
        <taxon>Streptophyta</taxon>
        <taxon>Embryophyta</taxon>
        <taxon>Tracheophyta</taxon>
        <taxon>Spermatophyta</taxon>
        <taxon>Magnoliopsida</taxon>
        <taxon>eudicotyledons</taxon>
        <taxon>Gunneridae</taxon>
        <taxon>Pentapetalae</taxon>
        <taxon>rosids</taxon>
        <taxon>malvids</taxon>
        <taxon>Brassicales</taxon>
        <taxon>Brassicaceae</taxon>
        <taxon>Camelineae</taxon>
        <taxon>Arabidopsis</taxon>
    </lineage>
</organism>
<dbReference type="GO" id="GO:0008757">
    <property type="term" value="F:S-adenosylmethionine-dependent methyltransferase activity"/>
    <property type="evidence" value="ECO:0007669"/>
    <property type="project" value="UniProtKB-ARBA"/>
</dbReference>
<dbReference type="FunFam" id="3.40.50.150:FF:000009">
    <property type="entry name" value="23S rRNA (Uracil(1939)-C(5))-methyltransferase RlmD"/>
    <property type="match status" value="1"/>
</dbReference>
<dbReference type="GO" id="GO:0006396">
    <property type="term" value="P:RNA processing"/>
    <property type="evidence" value="ECO:0007669"/>
    <property type="project" value="InterPro"/>
</dbReference>
<dbReference type="InterPro" id="IPR012340">
    <property type="entry name" value="NA-bd_OB-fold"/>
</dbReference>
<dbReference type="CDD" id="cd02440">
    <property type="entry name" value="AdoMet_MTases"/>
    <property type="match status" value="1"/>
</dbReference>
<feature type="region of interest" description="Disordered" evidence="5">
    <location>
        <begin position="34"/>
        <end position="63"/>
    </location>
</feature>
<sequence length="559" mass="62248">MLATTPVHGLRYVVPTRSWLQRFRCCSSSLASLSPSEFSGGNKTQKKLNDENINGSNEKTAPYYPKRGQTVELVCESLGFKGKGICKVDGTGFVVMCDRALPGERFLGRITRRKGSYAEVTKIKTISPHKDLVEAPCEYASYCGGCKTQNLSYEAQLKAKEEQVHELIRHVGRFSDNNPGLEIVLKPIVACDIQFNYRNKMEFSFGPQRWLPIEMLHEKEDGPKNFALGLHAPGFFDKVLNVDKCLLQSEPGNLVLAAVQDCWRDPALSLSPYNCRSHVGFLKHLMLRTGRNVETGSLELMVNFVTSSYEPELLKPLVDRISSIPQVVSIMNNVNSSVGNTSVGEKEYTLYGKDTITEVLRGLTFQISANSFFQTNTHQAEVLYKLIEESAGLKGDGSEVVLDLFCGTGTIGLTLARRAKHIYGYEVVPQAITDAHKNAQINGIENATFIQGDLNKIGEDFGNNFPKPDIVISDPNRPGMHMKLIKFLLKLKSPRIIYVSCNPATCARDLDYLCHGVEEKNIKGCYKLMSVQPVDMFPHTPHIECVCFLELACDHGCFI</sequence>
<dbReference type="Gene3D" id="2.40.50.1070">
    <property type="match status" value="1"/>
</dbReference>
<dbReference type="PROSITE" id="PS50926">
    <property type="entry name" value="TRAM"/>
    <property type="match status" value="1"/>
</dbReference>
<dbReference type="SUPFAM" id="SSF50249">
    <property type="entry name" value="Nucleic acid-binding proteins"/>
    <property type="match status" value="1"/>
</dbReference>
<proteinExistence type="inferred from homology"/>
<evidence type="ECO:0000256" key="4">
    <source>
        <dbReference type="PROSITE-ProRule" id="PRU01024"/>
    </source>
</evidence>
<dbReference type="Gene3D" id="2.40.50.140">
    <property type="entry name" value="Nucleic acid-binding proteins"/>
    <property type="match status" value="1"/>
</dbReference>
<feature type="active site" description="Nucleophile" evidence="4">
    <location>
        <position position="501"/>
    </location>
</feature>
<feature type="domain" description="TRAM" evidence="6">
    <location>
        <begin position="64"/>
        <end position="124"/>
    </location>
</feature>
<keyword evidence="1 4" id="KW-0489">Methyltransferase</keyword>
<name>D7L0R3_ARALL</name>
<reference evidence="8" key="1">
    <citation type="journal article" date="2011" name="Nat. Genet.">
        <title>The Arabidopsis lyrata genome sequence and the basis of rapid genome size change.</title>
        <authorList>
            <person name="Hu T.T."/>
            <person name="Pattyn P."/>
            <person name="Bakker E.G."/>
            <person name="Cao J."/>
            <person name="Cheng J.-F."/>
            <person name="Clark R.M."/>
            <person name="Fahlgren N."/>
            <person name="Fawcett J.A."/>
            <person name="Grimwood J."/>
            <person name="Gundlach H."/>
            <person name="Haberer G."/>
            <person name="Hollister J.D."/>
            <person name="Ossowski S."/>
            <person name="Ottilar R.P."/>
            <person name="Salamov A.A."/>
            <person name="Schneeberger K."/>
            <person name="Spannagl M."/>
            <person name="Wang X."/>
            <person name="Yang L."/>
            <person name="Nasrallah M.E."/>
            <person name="Bergelson J."/>
            <person name="Carrington J.C."/>
            <person name="Gaut B.S."/>
            <person name="Schmutz J."/>
            <person name="Mayer K.F.X."/>
            <person name="Van de Peer Y."/>
            <person name="Grigoriev I.V."/>
            <person name="Nordborg M."/>
            <person name="Weigel D."/>
            <person name="Guo Y.-L."/>
        </authorList>
    </citation>
    <scope>NUCLEOTIDE SEQUENCE [LARGE SCALE GENOMIC DNA]</scope>
    <source>
        <strain evidence="8">cv. MN47</strain>
    </source>
</reference>
<dbReference type="STRING" id="81972.D7L0R3"/>
<dbReference type="InterPro" id="IPR010280">
    <property type="entry name" value="U5_MeTrfase_fam"/>
</dbReference>
<dbReference type="PANTHER" id="PTHR11061:SF30">
    <property type="entry name" value="TRNA (URACIL(54)-C(5))-METHYLTRANSFERASE"/>
    <property type="match status" value="1"/>
</dbReference>
<dbReference type="Gramene" id="scaffold_302544.1">
    <property type="protein sequence ID" value="scaffold_302544.1"/>
    <property type="gene ID" value="scaffold_302544.1"/>
</dbReference>
<feature type="binding site" evidence="4">
    <location>
        <position position="405"/>
    </location>
    <ligand>
        <name>S-adenosyl-L-methionine</name>
        <dbReference type="ChEBI" id="CHEBI:59789"/>
    </ligand>
</feature>
<keyword evidence="3 4" id="KW-0949">S-adenosyl-L-methionine</keyword>
<keyword evidence="2 4" id="KW-0808">Transferase</keyword>
<dbReference type="InterPro" id="IPR002792">
    <property type="entry name" value="TRAM_dom"/>
</dbReference>
<dbReference type="Pfam" id="PF05958">
    <property type="entry name" value="tRNA_U5-meth_tr"/>
    <property type="match status" value="1"/>
</dbReference>
<dbReference type="InterPro" id="IPR029063">
    <property type="entry name" value="SAM-dependent_MTases_sf"/>
</dbReference>
<evidence type="ECO:0000256" key="5">
    <source>
        <dbReference type="SAM" id="MobiDB-lite"/>
    </source>
</evidence>
<feature type="binding site" evidence="4">
    <location>
        <position position="426"/>
    </location>
    <ligand>
        <name>S-adenosyl-L-methionine</name>
        <dbReference type="ChEBI" id="CHEBI:59789"/>
    </ligand>
</feature>
<keyword evidence="8" id="KW-1185">Reference proteome</keyword>
<dbReference type="GO" id="GO:0008173">
    <property type="term" value="F:RNA methyltransferase activity"/>
    <property type="evidence" value="ECO:0007669"/>
    <property type="project" value="EnsemblPlants"/>
</dbReference>
<dbReference type="FunFam" id="2.40.50.1070:FF:000003">
    <property type="entry name" value="23S rRNA (Uracil-5-)-methyltransferase RumA"/>
    <property type="match status" value="1"/>
</dbReference>
<dbReference type="OrthoDB" id="10250660at2759"/>
<dbReference type="eggNOG" id="KOG2187">
    <property type="taxonomic scope" value="Eukaryota"/>
</dbReference>
<dbReference type="EMBL" id="GL348715">
    <property type="protein sequence ID" value="EFH61693.1"/>
    <property type="molecule type" value="Genomic_DNA"/>
</dbReference>
<feature type="binding site" evidence="4">
    <location>
        <position position="374"/>
    </location>
    <ligand>
        <name>S-adenosyl-L-methionine</name>
        <dbReference type="ChEBI" id="CHEBI:59789"/>
    </ligand>
</feature>
<protein>
    <submittedName>
        <fullName evidence="7">RNA methyltransferase family protein</fullName>
    </submittedName>
</protein>
<dbReference type="Gene3D" id="3.40.50.150">
    <property type="entry name" value="Vaccinia Virus protein VP39"/>
    <property type="match status" value="1"/>
</dbReference>
<evidence type="ECO:0000256" key="2">
    <source>
        <dbReference type="ARBA" id="ARBA00022679"/>
    </source>
</evidence>
<evidence type="ECO:0000313" key="7">
    <source>
        <dbReference type="EMBL" id="EFH61693.1"/>
    </source>
</evidence>
<dbReference type="PROSITE" id="PS01231">
    <property type="entry name" value="TRMA_2"/>
    <property type="match status" value="1"/>
</dbReference>
<dbReference type="PANTHER" id="PTHR11061">
    <property type="entry name" value="RNA M5U METHYLTRANSFERASE"/>
    <property type="match status" value="1"/>
</dbReference>